<keyword evidence="2" id="KW-1185">Reference proteome</keyword>
<evidence type="ECO:0000313" key="2">
    <source>
        <dbReference type="Proteomes" id="UP000184356"/>
    </source>
</evidence>
<evidence type="ECO:0008006" key="3">
    <source>
        <dbReference type="Google" id="ProtNLM"/>
    </source>
</evidence>
<reference evidence="2" key="1">
    <citation type="journal article" date="2017" name="Genome Biol.">
        <title>Comparative genomics reveals high biological diversity and specific adaptations in the industrially and medically important fungal genus Aspergillus.</title>
        <authorList>
            <person name="de Vries R.P."/>
            <person name="Riley R."/>
            <person name="Wiebenga A."/>
            <person name="Aguilar-Osorio G."/>
            <person name="Amillis S."/>
            <person name="Uchima C.A."/>
            <person name="Anderluh G."/>
            <person name="Asadollahi M."/>
            <person name="Askin M."/>
            <person name="Barry K."/>
            <person name="Battaglia E."/>
            <person name="Bayram O."/>
            <person name="Benocci T."/>
            <person name="Braus-Stromeyer S.A."/>
            <person name="Caldana C."/>
            <person name="Canovas D."/>
            <person name="Cerqueira G.C."/>
            <person name="Chen F."/>
            <person name="Chen W."/>
            <person name="Choi C."/>
            <person name="Clum A."/>
            <person name="Dos Santos R.A."/>
            <person name="Damasio A.R."/>
            <person name="Diallinas G."/>
            <person name="Emri T."/>
            <person name="Fekete E."/>
            <person name="Flipphi M."/>
            <person name="Freyberg S."/>
            <person name="Gallo A."/>
            <person name="Gournas C."/>
            <person name="Habgood R."/>
            <person name="Hainaut M."/>
            <person name="Harispe M.L."/>
            <person name="Henrissat B."/>
            <person name="Hilden K.S."/>
            <person name="Hope R."/>
            <person name="Hossain A."/>
            <person name="Karabika E."/>
            <person name="Karaffa L."/>
            <person name="Karanyi Z."/>
            <person name="Krasevec N."/>
            <person name="Kuo A."/>
            <person name="Kusch H."/>
            <person name="LaButti K."/>
            <person name="Lagendijk E.L."/>
            <person name="Lapidus A."/>
            <person name="Levasseur A."/>
            <person name="Lindquist E."/>
            <person name="Lipzen A."/>
            <person name="Logrieco A.F."/>
            <person name="MacCabe A."/>
            <person name="Maekelae M.R."/>
            <person name="Malavazi I."/>
            <person name="Melin P."/>
            <person name="Meyer V."/>
            <person name="Mielnichuk N."/>
            <person name="Miskei M."/>
            <person name="Molnar A.P."/>
            <person name="Mule G."/>
            <person name="Ngan C.Y."/>
            <person name="Orejas M."/>
            <person name="Orosz E."/>
            <person name="Ouedraogo J.P."/>
            <person name="Overkamp K.M."/>
            <person name="Park H.-S."/>
            <person name="Perrone G."/>
            <person name="Piumi F."/>
            <person name="Punt P.J."/>
            <person name="Ram A.F."/>
            <person name="Ramon A."/>
            <person name="Rauscher S."/>
            <person name="Record E."/>
            <person name="Riano-Pachon D.M."/>
            <person name="Robert V."/>
            <person name="Roehrig J."/>
            <person name="Ruller R."/>
            <person name="Salamov A."/>
            <person name="Salih N.S."/>
            <person name="Samson R.A."/>
            <person name="Sandor E."/>
            <person name="Sanguinetti M."/>
            <person name="Schuetze T."/>
            <person name="Sepcic K."/>
            <person name="Shelest E."/>
            <person name="Sherlock G."/>
            <person name="Sophianopoulou V."/>
            <person name="Squina F.M."/>
            <person name="Sun H."/>
            <person name="Susca A."/>
            <person name="Todd R.B."/>
            <person name="Tsang A."/>
            <person name="Unkles S.E."/>
            <person name="van de Wiele N."/>
            <person name="van Rossen-Uffink D."/>
            <person name="Oliveira J.V."/>
            <person name="Vesth T.C."/>
            <person name="Visser J."/>
            <person name="Yu J.-H."/>
            <person name="Zhou M."/>
            <person name="Andersen M.R."/>
            <person name="Archer D.B."/>
            <person name="Baker S.E."/>
            <person name="Benoit I."/>
            <person name="Brakhage A.A."/>
            <person name="Braus G.H."/>
            <person name="Fischer R."/>
            <person name="Frisvad J.C."/>
            <person name="Goldman G.H."/>
            <person name="Houbraken J."/>
            <person name="Oakley B."/>
            <person name="Pocsi I."/>
            <person name="Scazzocchio C."/>
            <person name="Seiboth B."/>
            <person name="vanKuyk P.A."/>
            <person name="Wortman J."/>
            <person name="Dyer P.S."/>
            <person name="Grigoriev I.V."/>
        </authorList>
    </citation>
    <scope>NUCLEOTIDE SEQUENCE [LARGE SCALE GENOMIC DNA]</scope>
    <source>
        <strain evidence="2">CBS 593.65</strain>
    </source>
</reference>
<organism evidence="1 2">
    <name type="scientific">Aspergillus sydowii CBS 593.65</name>
    <dbReference type="NCBI Taxonomy" id="1036612"/>
    <lineage>
        <taxon>Eukaryota</taxon>
        <taxon>Fungi</taxon>
        <taxon>Dikarya</taxon>
        <taxon>Ascomycota</taxon>
        <taxon>Pezizomycotina</taxon>
        <taxon>Eurotiomycetes</taxon>
        <taxon>Eurotiomycetidae</taxon>
        <taxon>Eurotiales</taxon>
        <taxon>Aspergillaceae</taxon>
        <taxon>Aspergillus</taxon>
        <taxon>Aspergillus subgen. Nidulantes</taxon>
    </lineage>
</organism>
<dbReference type="Proteomes" id="UP000184356">
    <property type="component" value="Unassembled WGS sequence"/>
</dbReference>
<name>A0A1L9SZB8_9EURO</name>
<protein>
    <recommendedName>
        <fullName evidence="3">Fungal-type protein kinase domain-containing protein</fullName>
    </recommendedName>
</protein>
<dbReference type="VEuPathDB" id="FungiDB:ASPSYDRAFT_37310"/>
<dbReference type="GeneID" id="63761599"/>
<evidence type="ECO:0000313" key="1">
    <source>
        <dbReference type="EMBL" id="OJJ52506.1"/>
    </source>
</evidence>
<dbReference type="RefSeq" id="XP_040696312.1">
    <property type="nucleotide sequence ID" value="XM_040845526.1"/>
</dbReference>
<dbReference type="OrthoDB" id="4506253at2759"/>
<gene>
    <name evidence="1" type="ORF">ASPSYDRAFT_37310</name>
</gene>
<proteinExistence type="predicted"/>
<sequence length="212" mass="24769">MRNNNAFRISPVWKAQAEGYDWGLRKRQQPVKSEYLLHKMARANYNTLNNFPREYARINCSNPEDYVGATWSVILGTIFPAFEGHYAVEPHARNPGGYTDFTICDWVGSLRRPFFVVETKKTPRGRRRPGWLSAERQLRQYLRGWGRTARQGQTARAMCYGAIAIGTEVRFYEYSDEKDDIEPMRHQVQPYQVNNDAQTIIQLLQHIKDNHN</sequence>
<accession>A0A1L9SZB8</accession>
<dbReference type="AlphaFoldDB" id="A0A1L9SZB8"/>
<dbReference type="EMBL" id="KV878601">
    <property type="protein sequence ID" value="OJJ52506.1"/>
    <property type="molecule type" value="Genomic_DNA"/>
</dbReference>